<feature type="compositionally biased region" description="Low complexity" evidence="11">
    <location>
        <begin position="147"/>
        <end position="168"/>
    </location>
</feature>
<dbReference type="GO" id="GO:0000301">
    <property type="term" value="P:retrograde transport, vesicle recycling within Golgi"/>
    <property type="evidence" value="ECO:0007669"/>
    <property type="project" value="TreeGrafter"/>
</dbReference>
<sequence length="727" mass="81791">MSWLTDLAGKAENFLNKVDQGAATALSKQQAEMTGLAYDATDSSQYISACKQQAPEYHPPPEVPSFITSAAVNIKKPKATLLSGTANISSASQPTPEVNDRPSSRPSSHFVRPKKTEPDDDLLFDFLNSSDKTLNGKVDTKKEKPKTLSSQSLSRTSSLSSISTGTPSNKTSEDGSSKDHGQGTPESSDSGLVAKEVSASVGSSLSVKDESQMQVLSNLRLENQLLRNEVSSLNQEMASLIQRSKEMQEELSKARARVERWNADHSKSDQTVRQMRSQVDDLTEVISAKDAQLAVLKVRLDEADQLLKSRTEALESAQCERSRIIRDCNEGSSLHDQTLQTLQERLREADSALKREQESYRQMQTEFAARLSKVEAERQSLAESLTAAERKSMEEKRRAEELQQQLKSAKAGTESVKQELIDYKQKATRILQSKEKLISSLKEGAGIDCLDSHTASTMELEELRHERDMQREEIQKLMGQFQQLRTELQDTENLLMTEGESSREQLQELQDQITSQKQSKQEAEAELERQKQEFQYLEEELHRTKNSLQSRIKDREEEVQKLRNQLTNKTLSNSSHTELENRLHQLTETLIQKQTMLEALGTEKNSLVFQLERLEQQLKSVQGSSTVNGPSINMAGMENTEGARMRNVPVLFSGGESTDAGMYGRVRNAASTIDRFSIRLGIFLRRYPIARVFVIIYMAVLHLWVMIVLLTYTPEMHPGSPDRRMGK</sequence>
<dbReference type="PANTHER" id="PTHR13815">
    <property type="entry name" value="GOLGIN-84"/>
    <property type="match status" value="1"/>
</dbReference>
<feature type="region of interest" description="Disordered" evidence="11">
    <location>
        <begin position="85"/>
        <end position="192"/>
    </location>
</feature>
<evidence type="ECO:0000256" key="7">
    <source>
        <dbReference type="ARBA" id="ARBA00023136"/>
    </source>
</evidence>
<comment type="caution">
    <text evidence="13">The sequence shown here is derived from an EMBL/GenBank/DDBJ whole genome shotgun (WGS) entry which is preliminary data.</text>
</comment>
<dbReference type="InterPro" id="IPR019177">
    <property type="entry name" value="Golgin_subfamily_A_member_5"/>
</dbReference>
<evidence type="ECO:0000256" key="6">
    <source>
        <dbReference type="ARBA" id="ARBA00023054"/>
    </source>
</evidence>
<evidence type="ECO:0000256" key="8">
    <source>
        <dbReference type="ARBA" id="ARBA00024833"/>
    </source>
</evidence>
<feature type="compositionally biased region" description="Basic and acidic residues" evidence="11">
    <location>
        <begin position="171"/>
        <end position="181"/>
    </location>
</feature>
<feature type="transmembrane region" description="Helical" evidence="12">
    <location>
        <begin position="689"/>
        <end position="712"/>
    </location>
</feature>
<dbReference type="GO" id="GO:0007030">
    <property type="term" value="P:Golgi organization"/>
    <property type="evidence" value="ECO:0007669"/>
    <property type="project" value="InterPro"/>
</dbReference>
<name>A0AAD8D1I8_ACIOX</name>
<dbReference type="Proteomes" id="UP001230051">
    <property type="component" value="Unassembled WGS sequence"/>
</dbReference>
<evidence type="ECO:0000313" key="13">
    <source>
        <dbReference type="EMBL" id="KAK1160537.1"/>
    </source>
</evidence>
<evidence type="ECO:0000256" key="4">
    <source>
        <dbReference type="ARBA" id="ARBA00022989"/>
    </source>
</evidence>
<proteinExistence type="predicted"/>
<keyword evidence="6 10" id="KW-0175">Coiled coil</keyword>
<feature type="coiled-coil region" evidence="10">
    <location>
        <begin position="460"/>
        <end position="617"/>
    </location>
</feature>
<reference evidence="13" key="1">
    <citation type="submission" date="2022-02" db="EMBL/GenBank/DDBJ databases">
        <title>Atlantic sturgeon de novo genome assembly.</title>
        <authorList>
            <person name="Stock M."/>
            <person name="Klopp C."/>
            <person name="Guiguen Y."/>
            <person name="Cabau C."/>
            <person name="Parinello H."/>
            <person name="Santidrian Yebra-Pimentel E."/>
            <person name="Kuhl H."/>
            <person name="Dirks R.P."/>
            <person name="Guessner J."/>
            <person name="Wuertz S."/>
            <person name="Du K."/>
            <person name="Schartl M."/>
        </authorList>
    </citation>
    <scope>NUCLEOTIDE SEQUENCE</scope>
    <source>
        <strain evidence="13">STURGEONOMICS-FGT-2020</strain>
        <tissue evidence="13">Whole blood</tissue>
    </source>
</reference>
<dbReference type="Gene3D" id="1.10.287.1490">
    <property type="match status" value="1"/>
</dbReference>
<comment type="subcellular location">
    <subcellularLocation>
        <location evidence="1">Golgi apparatus membrane</location>
        <topology evidence="1">Single-pass type IV membrane protein</topology>
    </subcellularLocation>
</comment>
<keyword evidence="5" id="KW-0333">Golgi apparatus</keyword>
<comment type="function">
    <text evidence="8">Involved in maintaining Golgi structure. Stimulates the formation of Golgi stacks and ribbons. Involved in intra-Golgi retrograde transport.</text>
</comment>
<evidence type="ECO:0000256" key="10">
    <source>
        <dbReference type="SAM" id="Coils"/>
    </source>
</evidence>
<evidence type="ECO:0000313" key="14">
    <source>
        <dbReference type="Proteomes" id="UP001230051"/>
    </source>
</evidence>
<gene>
    <name evidence="13" type="ORF">AOXY_G20784</name>
</gene>
<dbReference type="AlphaFoldDB" id="A0AAD8D1I8"/>
<dbReference type="PANTHER" id="PTHR13815:SF7">
    <property type="entry name" value="GOLGIN SUBFAMILY A MEMBER 5"/>
    <property type="match status" value="1"/>
</dbReference>
<evidence type="ECO:0000256" key="12">
    <source>
        <dbReference type="SAM" id="Phobius"/>
    </source>
</evidence>
<evidence type="ECO:0000256" key="5">
    <source>
        <dbReference type="ARBA" id="ARBA00023034"/>
    </source>
</evidence>
<keyword evidence="4 12" id="KW-1133">Transmembrane helix</keyword>
<keyword evidence="14" id="KW-1185">Reference proteome</keyword>
<evidence type="ECO:0000256" key="11">
    <source>
        <dbReference type="SAM" id="MobiDB-lite"/>
    </source>
</evidence>
<evidence type="ECO:0000256" key="1">
    <source>
        <dbReference type="ARBA" id="ARBA00004409"/>
    </source>
</evidence>
<organism evidence="13 14">
    <name type="scientific">Acipenser oxyrinchus oxyrinchus</name>
    <dbReference type="NCBI Taxonomy" id="40147"/>
    <lineage>
        <taxon>Eukaryota</taxon>
        <taxon>Metazoa</taxon>
        <taxon>Chordata</taxon>
        <taxon>Craniata</taxon>
        <taxon>Vertebrata</taxon>
        <taxon>Euteleostomi</taxon>
        <taxon>Actinopterygii</taxon>
        <taxon>Chondrostei</taxon>
        <taxon>Acipenseriformes</taxon>
        <taxon>Acipenseridae</taxon>
        <taxon>Acipenser</taxon>
    </lineage>
</organism>
<evidence type="ECO:0000256" key="2">
    <source>
        <dbReference type="ARBA" id="ARBA00020370"/>
    </source>
</evidence>
<evidence type="ECO:0000256" key="9">
    <source>
        <dbReference type="ARBA" id="ARBA00032404"/>
    </source>
</evidence>
<protein>
    <recommendedName>
        <fullName evidence="2">Golgin subfamily A member 5</fullName>
    </recommendedName>
    <alternativeName>
        <fullName evidence="9">Golgin-84</fullName>
    </alternativeName>
</protein>
<feature type="coiled-coil region" evidence="10">
    <location>
        <begin position="300"/>
        <end position="419"/>
    </location>
</feature>
<dbReference type="FunFam" id="1.10.287.1490:FF:000009">
    <property type="entry name" value="Golgin subfamily A member 5"/>
    <property type="match status" value="1"/>
</dbReference>
<accession>A0AAD8D1I8</accession>
<dbReference type="Pfam" id="PF09787">
    <property type="entry name" value="Golgin_A5"/>
    <property type="match status" value="1"/>
</dbReference>
<feature type="compositionally biased region" description="Polar residues" evidence="11">
    <location>
        <begin position="85"/>
        <end position="96"/>
    </location>
</feature>
<keyword evidence="3 12" id="KW-0812">Transmembrane</keyword>
<keyword evidence="7 12" id="KW-0472">Membrane</keyword>
<dbReference type="EMBL" id="JAGXEW010000020">
    <property type="protein sequence ID" value="KAK1160537.1"/>
    <property type="molecule type" value="Genomic_DNA"/>
</dbReference>
<dbReference type="GO" id="GO:0000139">
    <property type="term" value="C:Golgi membrane"/>
    <property type="evidence" value="ECO:0007669"/>
    <property type="project" value="UniProtKB-SubCell"/>
</dbReference>
<evidence type="ECO:0000256" key="3">
    <source>
        <dbReference type="ARBA" id="ARBA00022692"/>
    </source>
</evidence>
<feature type="coiled-coil region" evidence="10">
    <location>
        <begin position="216"/>
        <end position="264"/>
    </location>
</feature>
<dbReference type="GO" id="GO:0031985">
    <property type="term" value="C:Golgi cisterna"/>
    <property type="evidence" value="ECO:0007669"/>
    <property type="project" value="TreeGrafter"/>
</dbReference>